<dbReference type="PANTHER" id="PTHR46438:SF11">
    <property type="entry name" value="LIPASE-RELATED"/>
    <property type="match status" value="1"/>
</dbReference>
<dbReference type="PANTHER" id="PTHR46438">
    <property type="entry name" value="ALPHA/BETA-HYDROLASES SUPERFAMILY PROTEIN"/>
    <property type="match status" value="1"/>
</dbReference>
<dbReference type="AlphaFoldDB" id="A0A4D6HD56"/>
<dbReference type="STRING" id="1457250.GCA_000755225_00930"/>
<evidence type="ECO:0000259" key="1">
    <source>
        <dbReference type="Pfam" id="PF12697"/>
    </source>
</evidence>
<dbReference type="Gene3D" id="3.40.50.1820">
    <property type="entry name" value="alpha/beta hydrolase"/>
    <property type="match status" value="1"/>
</dbReference>
<gene>
    <name evidence="2" type="ORF">DV733_09845</name>
</gene>
<dbReference type="PRINTS" id="PR00412">
    <property type="entry name" value="EPOXHYDRLASE"/>
</dbReference>
<dbReference type="GO" id="GO:0016787">
    <property type="term" value="F:hydrolase activity"/>
    <property type="evidence" value="ECO:0007669"/>
    <property type="project" value="UniProtKB-KW"/>
</dbReference>
<evidence type="ECO:0000313" key="2">
    <source>
        <dbReference type="EMBL" id="QCC51525.1"/>
    </source>
</evidence>
<keyword evidence="2" id="KW-0378">Hydrolase</keyword>
<feature type="domain" description="AB hydrolase-1" evidence="1">
    <location>
        <begin position="32"/>
        <end position="275"/>
    </location>
</feature>
<dbReference type="RefSeq" id="WP_049994864.1">
    <property type="nucleotide sequence ID" value="NZ_CP031310.1"/>
</dbReference>
<dbReference type="Pfam" id="PF12697">
    <property type="entry name" value="Abhydrolase_6"/>
    <property type="match status" value="1"/>
</dbReference>
<dbReference type="SUPFAM" id="SSF53474">
    <property type="entry name" value="alpha/beta-Hydrolases"/>
    <property type="match status" value="1"/>
</dbReference>
<dbReference type="Proteomes" id="UP000296706">
    <property type="component" value="Chromosome"/>
</dbReference>
<dbReference type="KEGG" id="hsn:DV733_09845"/>
<dbReference type="EMBL" id="CP031310">
    <property type="protein sequence ID" value="QCC51525.1"/>
    <property type="molecule type" value="Genomic_DNA"/>
</dbReference>
<dbReference type="PRINTS" id="PR00111">
    <property type="entry name" value="ABHYDROLASE"/>
</dbReference>
<dbReference type="InterPro" id="IPR000073">
    <property type="entry name" value="AB_hydrolase_1"/>
</dbReference>
<organism evidence="2 3">
    <name type="scientific">Halapricum salinum</name>
    <dbReference type="NCBI Taxonomy" id="1457250"/>
    <lineage>
        <taxon>Archaea</taxon>
        <taxon>Methanobacteriati</taxon>
        <taxon>Methanobacteriota</taxon>
        <taxon>Stenosarchaea group</taxon>
        <taxon>Halobacteria</taxon>
        <taxon>Halobacteriales</taxon>
        <taxon>Haloarculaceae</taxon>
        <taxon>Halapricum</taxon>
    </lineage>
</organism>
<accession>A0A4D6HD56</accession>
<proteinExistence type="predicted"/>
<dbReference type="OrthoDB" id="7466at2157"/>
<reference evidence="2 3" key="1">
    <citation type="journal article" date="2019" name="Nat. Commun.">
        <title>A new type of DNA phosphorothioation-based antiviral system in archaea.</title>
        <authorList>
            <person name="Xiong L."/>
            <person name="Liu S."/>
            <person name="Chen S."/>
            <person name="Xiao Y."/>
            <person name="Zhu B."/>
            <person name="Gao Y."/>
            <person name="Zhang Y."/>
            <person name="Chen B."/>
            <person name="Luo J."/>
            <person name="Deng Z."/>
            <person name="Chen X."/>
            <person name="Wang L."/>
            <person name="Chen S."/>
        </authorList>
    </citation>
    <scope>NUCLEOTIDE SEQUENCE [LARGE SCALE GENOMIC DNA]</scope>
    <source>
        <strain evidence="2 3">CBA1105</strain>
    </source>
</reference>
<dbReference type="InterPro" id="IPR029058">
    <property type="entry name" value="AB_hydrolase_fold"/>
</dbReference>
<dbReference type="InterPro" id="IPR000639">
    <property type="entry name" value="Epox_hydrolase-like"/>
</dbReference>
<dbReference type="GeneID" id="39848167"/>
<keyword evidence="3" id="KW-1185">Reference proteome</keyword>
<protein>
    <submittedName>
        <fullName evidence="2">Alpha/beta fold hydrolase</fullName>
    </submittedName>
</protein>
<sequence>MTQAESRTRDLTPDGHDPVSVNYLQAGEGPPVVLLHGIGLDAANVSWRHTIPALAGHRTVYALDLPGHGDSDKPRTRYTTDYFVDVLDAFLSDLGLDSAPLVGVSMGGAVALGYALDSGTPERLALLDSYGLGGDAYWRPAATGVLWTPGLGQHLWSGVGSSKTSVRSSVAGLVGGTPSEALVGDVYEAVQDRGTVRAMRSWQRSEFQPTGLKTDHSARLEELDVPALLIHGADDPLLPPSWSRAAHRHLPNSDLHVLSGVGHWPTRERPEEVNRLLASFLATDGPASD</sequence>
<name>A0A4D6HD56_9EURY</name>
<evidence type="ECO:0000313" key="3">
    <source>
        <dbReference type="Proteomes" id="UP000296706"/>
    </source>
</evidence>